<gene>
    <name evidence="1" type="ORF">AGLY_004658</name>
</gene>
<proteinExistence type="predicted"/>
<keyword evidence="2" id="KW-1185">Reference proteome</keyword>
<name>A0A6G0TVS8_APHGL</name>
<evidence type="ECO:0000313" key="2">
    <source>
        <dbReference type="Proteomes" id="UP000475862"/>
    </source>
</evidence>
<dbReference type="Proteomes" id="UP000475862">
    <property type="component" value="Unassembled WGS sequence"/>
</dbReference>
<accession>A0A6G0TVS8</accession>
<dbReference type="AlphaFoldDB" id="A0A6G0TVS8"/>
<comment type="caution">
    <text evidence="1">The sequence shown here is derived from an EMBL/GenBank/DDBJ whole genome shotgun (WGS) entry which is preliminary data.</text>
</comment>
<reference evidence="1 2" key="1">
    <citation type="submission" date="2019-08" db="EMBL/GenBank/DDBJ databases">
        <title>The genome of the soybean aphid Biotype 1, its phylome, world population structure and adaptation to the North American continent.</title>
        <authorList>
            <person name="Giordano R."/>
            <person name="Donthu R.K."/>
            <person name="Hernandez A.G."/>
            <person name="Wright C.L."/>
            <person name="Zimin A.V."/>
        </authorList>
    </citation>
    <scope>NUCLEOTIDE SEQUENCE [LARGE SCALE GENOMIC DNA]</scope>
    <source>
        <tissue evidence="1">Whole aphids</tissue>
    </source>
</reference>
<evidence type="ECO:0000313" key="1">
    <source>
        <dbReference type="EMBL" id="KAE9539406.1"/>
    </source>
</evidence>
<organism evidence="1 2">
    <name type="scientific">Aphis glycines</name>
    <name type="common">Soybean aphid</name>
    <dbReference type="NCBI Taxonomy" id="307491"/>
    <lineage>
        <taxon>Eukaryota</taxon>
        <taxon>Metazoa</taxon>
        <taxon>Ecdysozoa</taxon>
        <taxon>Arthropoda</taxon>
        <taxon>Hexapoda</taxon>
        <taxon>Insecta</taxon>
        <taxon>Pterygota</taxon>
        <taxon>Neoptera</taxon>
        <taxon>Paraneoptera</taxon>
        <taxon>Hemiptera</taxon>
        <taxon>Sternorrhyncha</taxon>
        <taxon>Aphidomorpha</taxon>
        <taxon>Aphidoidea</taxon>
        <taxon>Aphididae</taxon>
        <taxon>Aphidini</taxon>
        <taxon>Aphis</taxon>
        <taxon>Aphis</taxon>
    </lineage>
</organism>
<sequence>MYLSTYFNIFIIDKSIQHPFLLKILSLRPCSFKFINVLVLFLFNAMKSFLTTFFQRIVAEDSLSVSIDLDVTDTGLEEIVESFFVGKYLFFNNKTYYVYSLKLILKSKEDSSYLESISSPYRDEVIGDVNTNVRLLLINYFTCWIIDNCISSIRCLRSKILSDGSMRSMISI</sequence>
<protein>
    <submittedName>
        <fullName evidence="1">Uncharacterized protein</fullName>
    </submittedName>
</protein>
<dbReference type="EMBL" id="VYZN01000014">
    <property type="protein sequence ID" value="KAE9539406.1"/>
    <property type="molecule type" value="Genomic_DNA"/>
</dbReference>